<dbReference type="InterPro" id="IPR000219">
    <property type="entry name" value="DH_dom"/>
</dbReference>
<feature type="compositionally biased region" description="Polar residues" evidence="1">
    <location>
        <begin position="52"/>
        <end position="62"/>
    </location>
</feature>
<evidence type="ECO:0000313" key="3">
    <source>
        <dbReference type="EMBL" id="CDI98297.1"/>
    </source>
</evidence>
<keyword evidence="4" id="KW-1185">Reference proteome</keyword>
<dbReference type="eggNOG" id="KOG3521">
    <property type="taxonomic scope" value="Eukaryota"/>
</dbReference>
<organism evidence="3 4">
    <name type="scientific">Echinococcus multilocularis</name>
    <name type="common">Fox tapeworm</name>
    <dbReference type="NCBI Taxonomy" id="6211"/>
    <lineage>
        <taxon>Eukaryota</taxon>
        <taxon>Metazoa</taxon>
        <taxon>Spiralia</taxon>
        <taxon>Lophotrochozoa</taxon>
        <taxon>Platyhelminthes</taxon>
        <taxon>Cestoda</taxon>
        <taxon>Eucestoda</taxon>
        <taxon>Cyclophyllidea</taxon>
        <taxon>Taeniidae</taxon>
        <taxon>Echinococcus</taxon>
    </lineage>
</organism>
<dbReference type="Pfam" id="PF00621">
    <property type="entry name" value="RhoGEF"/>
    <property type="match status" value="1"/>
</dbReference>
<dbReference type="InterPro" id="IPR040181">
    <property type="entry name" value="PKHG5/7"/>
</dbReference>
<feature type="domain" description="DH" evidence="2">
    <location>
        <begin position="341"/>
        <end position="609"/>
    </location>
</feature>
<dbReference type="GO" id="GO:0030139">
    <property type="term" value="C:endocytic vesicle"/>
    <property type="evidence" value="ECO:0007669"/>
    <property type="project" value="TreeGrafter"/>
</dbReference>
<feature type="region of interest" description="Disordered" evidence="1">
    <location>
        <begin position="36"/>
        <end position="97"/>
    </location>
</feature>
<feature type="compositionally biased region" description="Polar residues" evidence="1">
    <location>
        <begin position="136"/>
        <end position="157"/>
    </location>
</feature>
<dbReference type="GO" id="GO:0007266">
    <property type="term" value="P:Rho protein signal transduction"/>
    <property type="evidence" value="ECO:0007669"/>
    <property type="project" value="TreeGrafter"/>
</dbReference>
<dbReference type="Gene3D" id="1.20.900.10">
    <property type="entry name" value="Dbl homology (DH) domain"/>
    <property type="match status" value="1"/>
</dbReference>
<dbReference type="STRING" id="6211.A0A087W119"/>
<dbReference type="Proteomes" id="UP000017246">
    <property type="component" value="Unassembled WGS sequence"/>
</dbReference>
<gene>
    <name evidence="3" type="ORF">EmuJ_000214000</name>
</gene>
<dbReference type="PANTHER" id="PTHR13217:SF11">
    <property type="entry name" value="PLECKSTRIN HOMOLOGY DOMAIN-CONTAINING FAMILY G MEMBER 5"/>
    <property type="match status" value="1"/>
</dbReference>
<dbReference type="OrthoDB" id="660555at2759"/>
<dbReference type="PROSITE" id="PS50010">
    <property type="entry name" value="DH_2"/>
    <property type="match status" value="1"/>
</dbReference>
<feature type="region of interest" description="Disordered" evidence="1">
    <location>
        <begin position="109"/>
        <end position="166"/>
    </location>
</feature>
<dbReference type="SUPFAM" id="SSF50729">
    <property type="entry name" value="PH domain-like"/>
    <property type="match status" value="1"/>
</dbReference>
<feature type="compositionally biased region" description="Basic and acidic residues" evidence="1">
    <location>
        <begin position="88"/>
        <end position="97"/>
    </location>
</feature>
<reference evidence="3" key="2">
    <citation type="submission" date="2015-11" db="EMBL/GenBank/DDBJ databases">
        <authorList>
            <person name="Zhang Y."/>
            <person name="Guo Z."/>
        </authorList>
    </citation>
    <scope>NUCLEOTIDE SEQUENCE</scope>
</reference>
<feature type="region of interest" description="Disordered" evidence="1">
    <location>
        <begin position="1"/>
        <end position="21"/>
    </location>
</feature>
<name>A0A087W119_ECHMU</name>
<dbReference type="SMART" id="SM00325">
    <property type="entry name" value="RhoGEF"/>
    <property type="match status" value="1"/>
</dbReference>
<dbReference type="InterPro" id="IPR035899">
    <property type="entry name" value="DBL_dom_sf"/>
</dbReference>
<sequence length="966" mass="107650">MAKFSTAMPAQTPFGNSRPACPYLLAASNLESQWHYLSQSSSSSPQDKDGKTPTNVLSNHPQHAQLGGIPSGPGYDSRRASRSSHRSRLYEIADSRPRMALQEMTEVTSPFDQEDLSLLPSPSSFRHNSGTDRHNSPSAMTISRDSSAGSVIRSSARPSRLDFGKTILASRKANPPQMSRDYDSGTKMEPGCANACPSSSEPPQSPTGFHSPCIRYRSKGSKPITPERRSIFNNAYPEQVFPSEASVRWQTGQMLARSTPDINAACNPQATVQTDRLQNRLKDFEKGNLPKIPQNLLAVFPQNLQRHDFSVIEKMWNQLMVEENQDTVVNPNDLSKKAKDLQLSAVMELLYTEACYIKTLEMLIDVHIAVYLDLTKSTTGSHNYASRSGSLNRLSMVPTMDPIVPTELGPSTPTASTAGSHMHRRFRGRGSHDLTSCTSSLSNLNTLSLYDFPGFTAPSFEDIFGNIGTIYKVNHQFWTDCFEPGITNETAIDVKFCIRSMAKAFSQFASYFHPYINFLETYGTLISNIKYLDENNKFFSIYHKWTRSNNPLNSRESLSGLLAQPFQRLTRYGILIRRIKETTTDEYETSDLTEMLEAVEDFVKEVDVNQPKEESRTKLNEFIQRIERYTTTDSIQSELNMELPAGSADIRSILRQPMRINGRLRTRKPIAEVQAKVKYTGGKISSALCILLSDMILICKHSVKRRCINVHRPPILLNNLTIQNKWDDPNSFAGIVTNDLGLVVDAYLFSSDGKDLKGWIYEIQQQKAKMVAMQQPNPVNQDVLSGFLQCHSNTGPSLDGLPPRKYDYNRLTSYECHSYITNRAIKRCGEVSRRPFLESVANSDGVIRHPQQLVGDSTLCFFKQPILPSRAISESDTTLLERMKNGSSASVSKSASSASDSSAFSSSTSNTTNTATTSVSEESLGSIRSFSPTAVAPKVGRLPGRMMKRGSTELVKTDSTDKRMTH</sequence>
<reference evidence="3" key="1">
    <citation type="journal article" date="2013" name="Nature">
        <title>The genomes of four tapeworm species reveal adaptations to parasitism.</title>
        <authorList>
            <person name="Tsai I.J."/>
            <person name="Zarowiecki M."/>
            <person name="Holroyd N."/>
            <person name="Garciarrubio A."/>
            <person name="Sanchez-Flores A."/>
            <person name="Brooks K.L."/>
            <person name="Tracey A."/>
            <person name="Bobes R.J."/>
            <person name="Fragoso G."/>
            <person name="Sciutto E."/>
            <person name="Aslett M."/>
            <person name="Beasley H."/>
            <person name="Bennett H.M."/>
            <person name="Cai J."/>
            <person name="Camicia F."/>
            <person name="Clark R."/>
            <person name="Cucher M."/>
            <person name="De Silva N."/>
            <person name="Day T.A."/>
            <person name="Deplazes P."/>
            <person name="Estrada K."/>
            <person name="Fernandez C."/>
            <person name="Holland P.W."/>
            <person name="Hou J."/>
            <person name="Hu S."/>
            <person name="Huckvale T."/>
            <person name="Hung S.S."/>
            <person name="Kamenetzky L."/>
            <person name="Keane J.A."/>
            <person name="Kiss F."/>
            <person name="Koziol U."/>
            <person name="Lambert O."/>
            <person name="Liu K."/>
            <person name="Luo X."/>
            <person name="Luo Y."/>
            <person name="Macchiaroli N."/>
            <person name="Nichol S."/>
            <person name="Paps J."/>
            <person name="Parkinson J."/>
            <person name="Pouchkina-Stantcheva N."/>
            <person name="Riddiford N."/>
            <person name="Rosenzvit M."/>
            <person name="Salinas G."/>
            <person name="Wasmuth J.D."/>
            <person name="Zamanian M."/>
            <person name="Zheng Y."/>
            <person name="Cai X."/>
            <person name="Soberon X."/>
            <person name="Olson P.D."/>
            <person name="Laclette J.P."/>
            <person name="Brehm K."/>
            <person name="Berriman M."/>
            <person name="Garciarrubio A."/>
            <person name="Bobes R.J."/>
            <person name="Fragoso G."/>
            <person name="Sanchez-Flores A."/>
            <person name="Estrada K."/>
            <person name="Cevallos M.A."/>
            <person name="Morett E."/>
            <person name="Gonzalez V."/>
            <person name="Portillo T."/>
            <person name="Ochoa-Leyva A."/>
            <person name="Jose M.V."/>
            <person name="Sciutto E."/>
            <person name="Landa A."/>
            <person name="Jimenez L."/>
            <person name="Valdes V."/>
            <person name="Carrero J.C."/>
            <person name="Larralde C."/>
            <person name="Morales-Montor J."/>
            <person name="Limon-Lason J."/>
            <person name="Soberon X."/>
            <person name="Laclette J.P."/>
        </authorList>
    </citation>
    <scope>NUCLEOTIDE SEQUENCE [LARGE SCALE GENOMIC DNA]</scope>
</reference>
<dbReference type="SUPFAM" id="SSF48065">
    <property type="entry name" value="DBL homology domain (DH-domain)"/>
    <property type="match status" value="1"/>
</dbReference>
<evidence type="ECO:0000256" key="1">
    <source>
        <dbReference type="SAM" id="MobiDB-lite"/>
    </source>
</evidence>
<dbReference type="OMA" id="DMILICK"/>
<dbReference type="PANTHER" id="PTHR13217">
    <property type="entry name" value="PLECKSTRIN HOMOLOGY DOMAIN-CONTAINING FAMILY G MEMBER 7"/>
    <property type="match status" value="1"/>
</dbReference>
<proteinExistence type="predicted"/>
<dbReference type="GO" id="GO:0030424">
    <property type="term" value="C:axon"/>
    <property type="evidence" value="ECO:0007669"/>
    <property type="project" value="TreeGrafter"/>
</dbReference>
<dbReference type="GO" id="GO:0005886">
    <property type="term" value="C:plasma membrane"/>
    <property type="evidence" value="ECO:0007669"/>
    <property type="project" value="TreeGrafter"/>
</dbReference>
<dbReference type="GO" id="GO:0005085">
    <property type="term" value="F:guanyl-nucleotide exchange factor activity"/>
    <property type="evidence" value="ECO:0007669"/>
    <property type="project" value="InterPro"/>
</dbReference>
<accession>A0A087W119</accession>
<feature type="compositionally biased region" description="Basic and acidic residues" evidence="1">
    <location>
        <begin position="955"/>
        <end position="966"/>
    </location>
</feature>
<protein>
    <submittedName>
        <fullName evidence="3">DH domain containing protein</fullName>
    </submittedName>
</protein>
<dbReference type="EMBL" id="LN902844">
    <property type="protein sequence ID" value="CDI98297.1"/>
    <property type="molecule type" value="Genomic_DNA"/>
</dbReference>
<feature type="region of interest" description="Disordered" evidence="1">
    <location>
        <begin position="883"/>
        <end position="966"/>
    </location>
</feature>
<feature type="compositionally biased region" description="Low complexity" evidence="1">
    <location>
        <begin position="887"/>
        <end position="923"/>
    </location>
</feature>
<dbReference type="GO" id="GO:0043542">
    <property type="term" value="P:endothelial cell migration"/>
    <property type="evidence" value="ECO:0007669"/>
    <property type="project" value="TreeGrafter"/>
</dbReference>
<dbReference type="AlphaFoldDB" id="A0A087W119"/>
<evidence type="ECO:0000313" key="4">
    <source>
        <dbReference type="Proteomes" id="UP000017246"/>
    </source>
</evidence>
<evidence type="ECO:0000259" key="2">
    <source>
        <dbReference type="PROSITE" id="PS50010"/>
    </source>
</evidence>